<reference evidence="3 4" key="1">
    <citation type="submission" date="2021-06" db="EMBL/GenBank/DDBJ databases">
        <title>Gemonas diversity in paddy soil.</title>
        <authorList>
            <person name="Liu G."/>
        </authorList>
    </citation>
    <scope>NUCLEOTIDE SEQUENCE [LARGE SCALE GENOMIC DNA]</scope>
    <source>
        <strain evidence="3 4">RG2</strain>
    </source>
</reference>
<evidence type="ECO:0000313" key="4">
    <source>
        <dbReference type="Proteomes" id="UP000683559"/>
    </source>
</evidence>
<dbReference type="InterPro" id="IPR031939">
    <property type="entry name" value="Adhesin_E-like"/>
</dbReference>
<dbReference type="RefSeq" id="WP_217287291.1">
    <property type="nucleotide sequence ID" value="NZ_CP077683.1"/>
</dbReference>
<dbReference type="Pfam" id="PF16747">
    <property type="entry name" value="Adhesin_E"/>
    <property type="match status" value="1"/>
</dbReference>
<evidence type="ECO:0000259" key="2">
    <source>
        <dbReference type="Pfam" id="PF16747"/>
    </source>
</evidence>
<organism evidence="3 4">
    <name type="scientific">Geomonas subterranea</name>
    <dbReference type="NCBI Taxonomy" id="2847989"/>
    <lineage>
        <taxon>Bacteria</taxon>
        <taxon>Pseudomonadati</taxon>
        <taxon>Thermodesulfobacteriota</taxon>
        <taxon>Desulfuromonadia</taxon>
        <taxon>Geobacterales</taxon>
        <taxon>Geobacteraceae</taxon>
        <taxon>Geomonas</taxon>
    </lineage>
</organism>
<gene>
    <name evidence="3" type="ORF">KP001_20090</name>
</gene>
<dbReference type="Proteomes" id="UP000683559">
    <property type="component" value="Chromosome"/>
</dbReference>
<feature type="signal peptide" evidence="1">
    <location>
        <begin position="1"/>
        <end position="23"/>
    </location>
</feature>
<feature type="chain" id="PRO_5045069397" description="Surface-adhesin protein E-like domain-containing protein" evidence="1">
    <location>
        <begin position="24"/>
        <end position="144"/>
    </location>
</feature>
<sequence length="144" mass="16222">MRWNTFHLTLCAISLLWTAQACCAPADWYLLDENRDSSFFVDRSGINRVREGVIQVRTRVVYSDQGKKEAAKILKGLQSPAALYETLYSYEINCVEREGHLLAASHFDKGGGLLKSSDLDAATQWEYLPPDTRMGLVLQQACPH</sequence>
<keyword evidence="1" id="KW-0732">Signal</keyword>
<protein>
    <recommendedName>
        <fullName evidence="2">Surface-adhesin protein E-like domain-containing protein</fullName>
    </recommendedName>
</protein>
<feature type="domain" description="Surface-adhesin protein E-like" evidence="2">
    <location>
        <begin position="28"/>
        <end position="142"/>
    </location>
</feature>
<accession>A0ABX8LF46</accession>
<name>A0ABX8LF46_9BACT</name>
<evidence type="ECO:0000256" key="1">
    <source>
        <dbReference type="SAM" id="SignalP"/>
    </source>
</evidence>
<proteinExistence type="predicted"/>
<dbReference type="PROSITE" id="PS51257">
    <property type="entry name" value="PROKAR_LIPOPROTEIN"/>
    <property type="match status" value="1"/>
</dbReference>
<dbReference type="EMBL" id="CP077683">
    <property type="protein sequence ID" value="QXE90666.1"/>
    <property type="molecule type" value="Genomic_DNA"/>
</dbReference>
<keyword evidence="4" id="KW-1185">Reference proteome</keyword>
<evidence type="ECO:0000313" key="3">
    <source>
        <dbReference type="EMBL" id="QXE90666.1"/>
    </source>
</evidence>